<feature type="compositionally biased region" description="Basic and acidic residues" evidence="5">
    <location>
        <begin position="567"/>
        <end position="580"/>
    </location>
</feature>
<dbReference type="STRING" id="240176.D6RQQ4"/>
<evidence type="ECO:0000313" key="7">
    <source>
        <dbReference type="EMBL" id="EFI26691.1"/>
    </source>
</evidence>
<dbReference type="PANTHER" id="PTHR15107">
    <property type="entry name" value="RETINOBLASTOMA BINDING PROTEIN 8"/>
    <property type="match status" value="1"/>
</dbReference>
<evidence type="ECO:0000256" key="2">
    <source>
        <dbReference type="ARBA" id="ARBA00022763"/>
    </source>
</evidence>
<keyword evidence="2" id="KW-0227">DNA damage</keyword>
<feature type="compositionally biased region" description="Polar residues" evidence="5">
    <location>
        <begin position="231"/>
        <end position="244"/>
    </location>
</feature>
<evidence type="ECO:0000256" key="3">
    <source>
        <dbReference type="ARBA" id="ARBA00023242"/>
    </source>
</evidence>
<evidence type="ECO:0000256" key="5">
    <source>
        <dbReference type="SAM" id="MobiDB-lite"/>
    </source>
</evidence>
<dbReference type="InterPro" id="IPR033316">
    <property type="entry name" value="RBBP8-like"/>
</dbReference>
<evidence type="ECO:0000259" key="6">
    <source>
        <dbReference type="Pfam" id="PF08573"/>
    </source>
</evidence>
<evidence type="ECO:0000313" key="8">
    <source>
        <dbReference type="Proteomes" id="UP000001861"/>
    </source>
</evidence>
<feature type="compositionally biased region" description="Basic and acidic residues" evidence="5">
    <location>
        <begin position="388"/>
        <end position="397"/>
    </location>
</feature>
<comment type="caution">
    <text evidence="7">The sequence shown here is derived from an EMBL/GenBank/DDBJ whole genome shotgun (WGS) entry which is preliminary data.</text>
</comment>
<comment type="subcellular location">
    <subcellularLocation>
        <location evidence="1">Nucleus</location>
    </subcellularLocation>
</comment>
<dbReference type="AlphaFoldDB" id="D6RQQ4"/>
<dbReference type="Proteomes" id="UP000001861">
    <property type="component" value="Unassembled WGS sequence"/>
</dbReference>
<dbReference type="OrthoDB" id="5801062at2759"/>
<keyword evidence="4" id="KW-0175">Coiled coil</keyword>
<dbReference type="EMBL" id="AACS02000012">
    <property type="protein sequence ID" value="EFI26691.1"/>
    <property type="molecule type" value="Genomic_DNA"/>
</dbReference>
<gene>
    <name evidence="7" type="ORF">CC1G_15462</name>
</gene>
<evidence type="ECO:0000256" key="1">
    <source>
        <dbReference type="ARBA" id="ARBA00004123"/>
    </source>
</evidence>
<feature type="coiled-coil region" evidence="4">
    <location>
        <begin position="88"/>
        <end position="139"/>
    </location>
</feature>
<sequence>MNTDNGAFSSAKMKERDKRIEERHQKEISALERKIDNIRRSNDDVRKQMFDVVQRSNRLVHSLGFENAFEAQEALDLVDNPTSFKGTLERVQSQEKELRDLRGHLEELEGRCSELSSENEFLKLQNGSLTEKLRALEDKYQRAGEFYKRDYAKWKTFARWSASEDTRHRRYRNEKGISSTEKIRRDTEHFARRSEKMKETIPDFERFTKDYEEAFEAHVKTPRPPSKGLPMTSSSTTAVPSVQRPSRLDQLSRSEHDPPSASPTIFLKDSDDPAVSSDTEPDPQPPFPNSQPPLRRSGTFKLPRLPQHVSYSSDTEEESISLTQQIADLSGARASIHPSSPCKDSMASSDTEDSQFGSPFAAAKSTPLSSSSGSNARRPLEPLSFSERPSKIRRVDGTDDVDDMDSATPRRRDENSRPLPRTEPMKGPVSRLLNVKGPSEKARRAPRHSEPGLELAAPSASATKGKGRYAPRRSEPGPSSSTINAKFVIDPAKNNGVGHQYDEVVRGREARRQMDAGDCECCREYYNAVGPLPPRPPGLLWASPSSTPKRCKHRAGKADEEDEEDHETPTRRQKDIDAHKKGISRHRHNWERAKTPPDYWNIGFPNTQEVGEINERAEQMHRQKFMDIEREVASGSSRYKRRH</sequence>
<feature type="compositionally biased region" description="Polar residues" evidence="5">
    <location>
        <begin position="366"/>
        <end position="375"/>
    </location>
</feature>
<dbReference type="PANTHER" id="PTHR15107:SF0">
    <property type="entry name" value="DNA ENDONUCLEASE ACTIVATOR CTP1 C-TERMINAL DOMAIN-CONTAINING PROTEIN"/>
    <property type="match status" value="1"/>
</dbReference>
<dbReference type="GO" id="GO:0005634">
    <property type="term" value="C:nucleus"/>
    <property type="evidence" value="ECO:0007669"/>
    <property type="project" value="UniProtKB-SubCell"/>
</dbReference>
<evidence type="ECO:0000256" key="4">
    <source>
        <dbReference type="SAM" id="Coils"/>
    </source>
</evidence>
<organism evidence="7 8">
    <name type="scientific">Coprinopsis cinerea (strain Okayama-7 / 130 / ATCC MYA-4618 / FGSC 9003)</name>
    <name type="common">Inky cap fungus</name>
    <name type="synonym">Hormographiella aspergillata</name>
    <dbReference type="NCBI Taxonomy" id="240176"/>
    <lineage>
        <taxon>Eukaryota</taxon>
        <taxon>Fungi</taxon>
        <taxon>Dikarya</taxon>
        <taxon>Basidiomycota</taxon>
        <taxon>Agaricomycotina</taxon>
        <taxon>Agaricomycetes</taxon>
        <taxon>Agaricomycetidae</taxon>
        <taxon>Agaricales</taxon>
        <taxon>Agaricineae</taxon>
        <taxon>Psathyrellaceae</taxon>
        <taxon>Coprinopsis</taxon>
    </lineage>
</organism>
<dbReference type="GO" id="GO:0010792">
    <property type="term" value="P:DNA double-strand break processing involved in repair via single-strand annealing"/>
    <property type="evidence" value="ECO:0007669"/>
    <property type="project" value="TreeGrafter"/>
</dbReference>
<dbReference type="eggNOG" id="ENOG502S92Z">
    <property type="taxonomic scope" value="Eukaryota"/>
</dbReference>
<feature type="compositionally biased region" description="Polar residues" evidence="5">
    <location>
        <begin position="346"/>
        <end position="357"/>
    </location>
</feature>
<dbReference type="OMA" id="TRPGCCG"/>
<proteinExistence type="predicted"/>
<dbReference type="GO" id="GO:0003684">
    <property type="term" value="F:damaged DNA binding"/>
    <property type="evidence" value="ECO:0007669"/>
    <property type="project" value="TreeGrafter"/>
</dbReference>
<feature type="region of interest" description="Disordered" evidence="5">
    <location>
        <begin position="533"/>
        <end position="605"/>
    </location>
</feature>
<feature type="compositionally biased region" description="Basic and acidic residues" evidence="5">
    <location>
        <begin position="438"/>
        <end position="451"/>
    </location>
</feature>
<dbReference type="HOGENOM" id="CLU_024644_0_0_1"/>
<dbReference type="InParanoid" id="D6RQQ4"/>
<dbReference type="GeneID" id="9380047"/>
<feature type="region of interest" description="Disordered" evidence="5">
    <location>
        <begin position="217"/>
        <end position="484"/>
    </location>
</feature>
<dbReference type="InterPro" id="IPR013882">
    <property type="entry name" value="Ctp1_C"/>
</dbReference>
<protein>
    <recommendedName>
        <fullName evidence="6">DNA endonuclease activator Ctp1 C-terminal domain-containing protein</fullName>
    </recommendedName>
</protein>
<reference evidence="7 8" key="1">
    <citation type="journal article" date="2010" name="Proc. Natl. Acad. Sci. U.S.A.">
        <title>Insights into evolution of multicellular fungi from the assembled chromosomes of the mushroom Coprinopsis cinerea (Coprinus cinereus).</title>
        <authorList>
            <person name="Stajich J.E."/>
            <person name="Wilke S.K."/>
            <person name="Ahren D."/>
            <person name="Au C.H."/>
            <person name="Birren B.W."/>
            <person name="Borodovsky M."/>
            <person name="Burns C."/>
            <person name="Canback B."/>
            <person name="Casselton L.A."/>
            <person name="Cheng C.K."/>
            <person name="Deng J."/>
            <person name="Dietrich F.S."/>
            <person name="Fargo D.C."/>
            <person name="Farman M.L."/>
            <person name="Gathman A.C."/>
            <person name="Goldberg J."/>
            <person name="Guigo R."/>
            <person name="Hoegger P.J."/>
            <person name="Hooker J.B."/>
            <person name="Huggins A."/>
            <person name="James T.Y."/>
            <person name="Kamada T."/>
            <person name="Kilaru S."/>
            <person name="Kodira C."/>
            <person name="Kues U."/>
            <person name="Kupfer D."/>
            <person name="Kwan H.S."/>
            <person name="Lomsadze A."/>
            <person name="Li W."/>
            <person name="Lilly W.W."/>
            <person name="Ma L.J."/>
            <person name="Mackey A.J."/>
            <person name="Manning G."/>
            <person name="Martin F."/>
            <person name="Muraguchi H."/>
            <person name="Natvig D.O."/>
            <person name="Palmerini H."/>
            <person name="Ramesh M.A."/>
            <person name="Rehmeyer C.J."/>
            <person name="Roe B.A."/>
            <person name="Shenoy N."/>
            <person name="Stanke M."/>
            <person name="Ter-Hovhannisyan V."/>
            <person name="Tunlid A."/>
            <person name="Velagapudi R."/>
            <person name="Vision T.J."/>
            <person name="Zeng Q."/>
            <person name="Zolan M.E."/>
            <person name="Pukkila P.J."/>
        </authorList>
    </citation>
    <scope>NUCLEOTIDE SEQUENCE [LARGE SCALE GENOMIC DNA]</scope>
    <source>
        <strain evidence="8">Okayama-7 / 130 / ATCC MYA-4618 / FGSC 9003</strain>
    </source>
</reference>
<feature type="compositionally biased region" description="Basic and acidic residues" evidence="5">
    <location>
        <begin position="12"/>
        <end position="23"/>
    </location>
</feature>
<keyword evidence="3" id="KW-0539">Nucleus</keyword>
<feature type="compositionally biased region" description="Pro residues" evidence="5">
    <location>
        <begin position="282"/>
        <end position="291"/>
    </location>
</feature>
<feature type="domain" description="DNA endonuclease activator Ctp1 C-terminal" evidence="6">
    <location>
        <begin position="500"/>
        <end position="609"/>
    </location>
</feature>
<keyword evidence="8" id="KW-1185">Reference proteome</keyword>
<feature type="compositionally biased region" description="Basic and acidic residues" evidence="5">
    <location>
        <begin position="246"/>
        <end position="258"/>
    </location>
</feature>
<dbReference type="Pfam" id="PF08573">
    <property type="entry name" value="SAE2"/>
    <property type="match status" value="1"/>
</dbReference>
<dbReference type="RefSeq" id="XP_002910185.1">
    <property type="nucleotide sequence ID" value="XM_002910139.1"/>
</dbReference>
<accession>D6RQQ4</accession>
<name>D6RQQ4_COPC7</name>
<feature type="region of interest" description="Disordered" evidence="5">
    <location>
        <begin position="1"/>
        <end position="23"/>
    </location>
</feature>
<feature type="region of interest" description="Disordered" evidence="5">
    <location>
        <begin position="624"/>
        <end position="643"/>
    </location>
</feature>
<dbReference type="VEuPathDB" id="FungiDB:CC1G_15462"/>
<dbReference type="KEGG" id="cci:CC1G_15462"/>